<evidence type="ECO:0000313" key="1">
    <source>
        <dbReference type="EMBL" id="ESS34521.1"/>
    </source>
</evidence>
<dbReference type="EMBL" id="AAYL02000070">
    <property type="protein sequence ID" value="ESS34521.1"/>
    <property type="molecule type" value="Genomic_DNA"/>
</dbReference>
<reference evidence="1" key="1">
    <citation type="submission" date="2007-03" db="EMBL/GenBank/DDBJ databases">
        <authorList>
            <person name="Paulsen I."/>
        </authorList>
    </citation>
    <scope>NUCLEOTIDE SEQUENCE</scope>
    <source>
        <strain evidence="1">VEG</strain>
    </source>
</reference>
<name>V4ZL62_TOXGV</name>
<organism evidence="1 2">
    <name type="scientific">Toxoplasma gondii (strain ATCC 50861 / VEG)</name>
    <dbReference type="NCBI Taxonomy" id="432359"/>
    <lineage>
        <taxon>Eukaryota</taxon>
        <taxon>Sar</taxon>
        <taxon>Alveolata</taxon>
        <taxon>Apicomplexa</taxon>
        <taxon>Conoidasida</taxon>
        <taxon>Coccidia</taxon>
        <taxon>Eucoccidiorida</taxon>
        <taxon>Eimeriorina</taxon>
        <taxon>Sarcocystidae</taxon>
        <taxon>Toxoplasma</taxon>
    </lineage>
</organism>
<dbReference type="AlphaFoldDB" id="V4ZL62"/>
<keyword evidence="2" id="KW-1185">Reference proteome</keyword>
<dbReference type="VEuPathDB" id="ToxoDB:TGVEG_440200"/>
<evidence type="ECO:0000313" key="2">
    <source>
        <dbReference type="Proteomes" id="UP000002226"/>
    </source>
</evidence>
<protein>
    <submittedName>
        <fullName evidence="1">Uncharacterized protein</fullName>
    </submittedName>
</protein>
<sequence>MLVQVATSLERTLRNLRTGVPVTFDNGDGGSVPPNVHRAPWCAGERRPACHSVVRQALERRNAYGDLKVGFETSARKTNVASFPVRGWRCVCATLVAPRWR</sequence>
<comment type="caution">
    <text evidence="1">The sequence shown here is derived from an EMBL/GenBank/DDBJ whole genome shotgun (WGS) entry which is preliminary data.</text>
</comment>
<gene>
    <name evidence="1" type="ORF">TGVEG_440200</name>
</gene>
<accession>V4ZL62</accession>
<proteinExistence type="predicted"/>
<dbReference type="Proteomes" id="UP000002226">
    <property type="component" value="Unassembled WGS sequence"/>
</dbReference>